<name>A0A4R3MPN6_9FIRM</name>
<sequence>MSLKKKGIAFIALSGAGFLIYKVTGKVNKLKNEYEKCFTFTGKEIRYDQEIFNSESVAAAFSAVEIDFTGAELEEDVNILDLYCEFSAISIKVPEDWNIILEGKNKKSAIQNKAINENDYEDGPKLIIKYDIRFSALEIKN</sequence>
<evidence type="ECO:0000313" key="1">
    <source>
        <dbReference type="EMBL" id="TCT14942.1"/>
    </source>
</evidence>
<dbReference type="RefSeq" id="WP_132251799.1">
    <property type="nucleotide sequence ID" value="NZ_SMAL01000004.1"/>
</dbReference>
<dbReference type="EMBL" id="SMAL01000004">
    <property type="protein sequence ID" value="TCT14942.1"/>
    <property type="molecule type" value="Genomic_DNA"/>
</dbReference>
<keyword evidence="2" id="KW-1185">Reference proteome</keyword>
<comment type="caution">
    <text evidence="1">The sequence shown here is derived from an EMBL/GenBank/DDBJ whole genome shotgun (WGS) entry which is preliminary data.</text>
</comment>
<reference evidence="1 2" key="1">
    <citation type="submission" date="2019-03" db="EMBL/GenBank/DDBJ databases">
        <title>Genomic Encyclopedia of Type Strains, Phase IV (KMG-IV): sequencing the most valuable type-strain genomes for metagenomic binning, comparative biology and taxonomic classification.</title>
        <authorList>
            <person name="Goeker M."/>
        </authorList>
    </citation>
    <scope>NUCLEOTIDE SEQUENCE [LARGE SCALE GENOMIC DNA]</scope>
    <source>
        <strain evidence="1 2">DSM 24629</strain>
    </source>
</reference>
<protein>
    <recommendedName>
        <fullName evidence="3">Cell wall-active antibiotic response 4TMS protein YvqF</fullName>
    </recommendedName>
</protein>
<accession>A0A4R3MPN6</accession>
<dbReference type="Proteomes" id="UP000294902">
    <property type="component" value="Unassembled WGS sequence"/>
</dbReference>
<gene>
    <name evidence="1" type="ORF">EDC18_10492</name>
</gene>
<organism evidence="1 2">
    <name type="scientific">Natranaerovirga pectinivora</name>
    <dbReference type="NCBI Taxonomy" id="682400"/>
    <lineage>
        <taxon>Bacteria</taxon>
        <taxon>Bacillati</taxon>
        <taxon>Bacillota</taxon>
        <taxon>Clostridia</taxon>
        <taxon>Lachnospirales</taxon>
        <taxon>Natranaerovirgaceae</taxon>
        <taxon>Natranaerovirga</taxon>
    </lineage>
</organism>
<dbReference type="AlphaFoldDB" id="A0A4R3MPN6"/>
<proteinExistence type="predicted"/>
<dbReference type="OrthoDB" id="2083398at2"/>
<evidence type="ECO:0008006" key="3">
    <source>
        <dbReference type="Google" id="ProtNLM"/>
    </source>
</evidence>
<evidence type="ECO:0000313" key="2">
    <source>
        <dbReference type="Proteomes" id="UP000294902"/>
    </source>
</evidence>